<dbReference type="EMBL" id="ABVL01000009">
    <property type="protein sequence ID" value="EDY19177.1"/>
    <property type="molecule type" value="Genomic_DNA"/>
</dbReference>
<dbReference type="Proteomes" id="UP000005824">
    <property type="component" value="Unassembled WGS sequence"/>
</dbReference>
<gene>
    <name evidence="1" type="ORF">CfE428DRAFT_3354</name>
</gene>
<sequence length="77" mass="8407">MTKATIAEIQLLLACQPFQPFVIVTRSGLKYRVASPEHAGINPRGSRLHVWFDDDTGVTISEANIMALERDAQPAAA</sequence>
<protein>
    <submittedName>
        <fullName evidence="1">Uncharacterized protein</fullName>
    </submittedName>
</protein>
<evidence type="ECO:0000313" key="2">
    <source>
        <dbReference type="Proteomes" id="UP000005824"/>
    </source>
</evidence>
<dbReference type="AlphaFoldDB" id="B4D366"/>
<organism evidence="1 2">
    <name type="scientific">Chthoniobacter flavus Ellin428</name>
    <dbReference type="NCBI Taxonomy" id="497964"/>
    <lineage>
        <taxon>Bacteria</taxon>
        <taxon>Pseudomonadati</taxon>
        <taxon>Verrucomicrobiota</taxon>
        <taxon>Spartobacteria</taxon>
        <taxon>Chthoniobacterales</taxon>
        <taxon>Chthoniobacteraceae</taxon>
        <taxon>Chthoniobacter</taxon>
    </lineage>
</organism>
<evidence type="ECO:0000313" key="1">
    <source>
        <dbReference type="EMBL" id="EDY19177.1"/>
    </source>
</evidence>
<dbReference type="InParanoid" id="B4D366"/>
<proteinExistence type="predicted"/>
<accession>B4D366</accession>
<comment type="caution">
    <text evidence="1">The sequence shown here is derived from an EMBL/GenBank/DDBJ whole genome shotgun (WGS) entry which is preliminary data.</text>
</comment>
<keyword evidence="2" id="KW-1185">Reference proteome</keyword>
<dbReference type="STRING" id="497964.CfE428DRAFT_3354"/>
<reference evidence="1 2" key="1">
    <citation type="journal article" date="2011" name="J. Bacteriol.">
        <title>Genome sequence of Chthoniobacter flavus Ellin428, an aerobic heterotrophic soil bacterium.</title>
        <authorList>
            <person name="Kant R."/>
            <person name="van Passel M.W."/>
            <person name="Palva A."/>
            <person name="Lucas S."/>
            <person name="Lapidus A."/>
            <person name="Glavina Del Rio T."/>
            <person name="Dalin E."/>
            <person name="Tice H."/>
            <person name="Bruce D."/>
            <person name="Goodwin L."/>
            <person name="Pitluck S."/>
            <person name="Larimer F.W."/>
            <person name="Land M.L."/>
            <person name="Hauser L."/>
            <person name="Sangwan P."/>
            <person name="de Vos W.M."/>
            <person name="Janssen P.H."/>
            <person name="Smidt H."/>
        </authorList>
    </citation>
    <scope>NUCLEOTIDE SEQUENCE [LARGE SCALE GENOMIC DNA]</scope>
    <source>
        <strain evidence="1 2">Ellin428</strain>
    </source>
</reference>
<dbReference type="RefSeq" id="WP_006980679.1">
    <property type="nucleotide sequence ID" value="NZ_ABVL01000009.1"/>
</dbReference>
<name>B4D366_9BACT</name>